<dbReference type="GO" id="GO:0003677">
    <property type="term" value="F:DNA binding"/>
    <property type="evidence" value="ECO:0007669"/>
    <property type="project" value="UniProtKB-KW"/>
</dbReference>
<gene>
    <name evidence="6" type="primary">ydfH_7</name>
    <name evidence="6" type="ORF">BG845_04077</name>
</gene>
<dbReference type="SMART" id="SM00345">
    <property type="entry name" value="HTH_GNTR"/>
    <property type="match status" value="1"/>
</dbReference>
<dbReference type="SUPFAM" id="SSF46785">
    <property type="entry name" value="Winged helix' DNA-binding domain"/>
    <property type="match status" value="1"/>
</dbReference>
<evidence type="ECO:0000313" key="7">
    <source>
        <dbReference type="Proteomes" id="UP000194360"/>
    </source>
</evidence>
<proteinExistence type="predicted"/>
<evidence type="ECO:0000313" key="6">
    <source>
        <dbReference type="EMBL" id="OSY38561.1"/>
    </source>
</evidence>
<keyword evidence="1" id="KW-0805">Transcription regulation</keyword>
<dbReference type="SUPFAM" id="SSF48008">
    <property type="entry name" value="GntR ligand-binding domain-like"/>
    <property type="match status" value="1"/>
</dbReference>
<evidence type="ECO:0000256" key="2">
    <source>
        <dbReference type="ARBA" id="ARBA00023125"/>
    </source>
</evidence>
<dbReference type="InterPro" id="IPR008920">
    <property type="entry name" value="TF_FadR/GntR_C"/>
</dbReference>
<dbReference type="InterPro" id="IPR036390">
    <property type="entry name" value="WH_DNA-bd_sf"/>
</dbReference>
<name>A0A1Y2MTS4_PSEAH</name>
<sequence length="227" mass="25256">MPPTKADVIHHALRDDILAGRREQGALLDEMELAATFGASRTPVREALRRLQSEGLLDTGPRRQMQVVELSDIRDGARVREVALLRVALEGTAAVEACEVHEEQEIDALRAAVHRQRRIAGRGDVEAFLTLDEEFHRDLAGLARMPTLSLLLGRLGAFVRLARQGVPTGREHMLGLADEHDRLLDLLERRDGAALRDALATHIEDLRPRRVPPDGGRMEPNGPRVRQ</sequence>
<dbReference type="Gene3D" id="1.20.120.530">
    <property type="entry name" value="GntR ligand-binding domain-like"/>
    <property type="match status" value="1"/>
</dbReference>
<organism evidence="6 7">
    <name type="scientific">Pseudonocardia autotrophica</name>
    <name type="common">Amycolata autotrophica</name>
    <name type="synonym">Nocardia autotrophica</name>
    <dbReference type="NCBI Taxonomy" id="2074"/>
    <lineage>
        <taxon>Bacteria</taxon>
        <taxon>Bacillati</taxon>
        <taxon>Actinomycetota</taxon>
        <taxon>Actinomycetes</taxon>
        <taxon>Pseudonocardiales</taxon>
        <taxon>Pseudonocardiaceae</taxon>
        <taxon>Pseudonocardia</taxon>
    </lineage>
</organism>
<dbReference type="Gene3D" id="1.10.10.10">
    <property type="entry name" value="Winged helix-like DNA-binding domain superfamily/Winged helix DNA-binding domain"/>
    <property type="match status" value="1"/>
</dbReference>
<dbReference type="OrthoDB" id="3367236at2"/>
<dbReference type="InterPro" id="IPR036388">
    <property type="entry name" value="WH-like_DNA-bd_sf"/>
</dbReference>
<dbReference type="GO" id="GO:0003700">
    <property type="term" value="F:DNA-binding transcription factor activity"/>
    <property type="evidence" value="ECO:0007669"/>
    <property type="project" value="InterPro"/>
</dbReference>
<protein>
    <submittedName>
        <fullName evidence="6">Putative HTH-type transcriptional regulator YdfH</fullName>
    </submittedName>
</protein>
<feature type="region of interest" description="Disordered" evidence="4">
    <location>
        <begin position="206"/>
        <end position="227"/>
    </location>
</feature>
<evidence type="ECO:0000256" key="1">
    <source>
        <dbReference type="ARBA" id="ARBA00023015"/>
    </source>
</evidence>
<dbReference type="Pfam" id="PF00392">
    <property type="entry name" value="GntR"/>
    <property type="match status" value="1"/>
</dbReference>
<dbReference type="RefSeq" id="WP_085914264.1">
    <property type="nucleotide sequence ID" value="NZ_AP018920.1"/>
</dbReference>
<keyword evidence="3" id="KW-0804">Transcription</keyword>
<dbReference type="STRING" id="2074.BG845_04077"/>
<evidence type="ECO:0000256" key="3">
    <source>
        <dbReference type="ARBA" id="ARBA00023163"/>
    </source>
</evidence>
<dbReference type="AlphaFoldDB" id="A0A1Y2MTS4"/>
<accession>A0A1Y2MTS4</accession>
<dbReference type="SMART" id="SM00895">
    <property type="entry name" value="FCD"/>
    <property type="match status" value="1"/>
</dbReference>
<dbReference type="PANTHER" id="PTHR43537">
    <property type="entry name" value="TRANSCRIPTIONAL REGULATOR, GNTR FAMILY"/>
    <property type="match status" value="1"/>
</dbReference>
<dbReference type="EMBL" id="MIGB01000022">
    <property type="protein sequence ID" value="OSY38561.1"/>
    <property type="molecule type" value="Genomic_DNA"/>
</dbReference>
<keyword evidence="7" id="KW-1185">Reference proteome</keyword>
<dbReference type="PROSITE" id="PS50949">
    <property type="entry name" value="HTH_GNTR"/>
    <property type="match status" value="1"/>
</dbReference>
<dbReference type="InterPro" id="IPR011711">
    <property type="entry name" value="GntR_C"/>
</dbReference>
<feature type="domain" description="HTH gntR-type" evidence="5">
    <location>
        <begin position="3"/>
        <end position="70"/>
    </location>
</feature>
<dbReference type="PANTHER" id="PTHR43537:SF5">
    <property type="entry name" value="UXU OPERON TRANSCRIPTIONAL REGULATOR"/>
    <property type="match status" value="1"/>
</dbReference>
<dbReference type="InterPro" id="IPR000524">
    <property type="entry name" value="Tscrpt_reg_HTH_GntR"/>
</dbReference>
<reference evidence="6 7" key="1">
    <citation type="submission" date="2016-09" db="EMBL/GenBank/DDBJ databases">
        <title>Pseudonocardia autotrophica DSM535, a candidate organism with high potential of specific P450 cytochromes.</title>
        <authorList>
            <person name="Grumaz C."/>
            <person name="Vainshtein Y."/>
            <person name="Kirstahler P."/>
            <person name="Sohn K."/>
        </authorList>
    </citation>
    <scope>NUCLEOTIDE SEQUENCE [LARGE SCALE GENOMIC DNA]</scope>
    <source>
        <strain evidence="6 7">DSM 535</strain>
    </source>
</reference>
<dbReference type="Proteomes" id="UP000194360">
    <property type="component" value="Unassembled WGS sequence"/>
</dbReference>
<evidence type="ECO:0000256" key="4">
    <source>
        <dbReference type="SAM" id="MobiDB-lite"/>
    </source>
</evidence>
<evidence type="ECO:0000259" key="5">
    <source>
        <dbReference type="PROSITE" id="PS50949"/>
    </source>
</evidence>
<dbReference type="PRINTS" id="PR00035">
    <property type="entry name" value="HTHGNTR"/>
</dbReference>
<dbReference type="Pfam" id="PF07729">
    <property type="entry name" value="FCD"/>
    <property type="match status" value="1"/>
</dbReference>
<comment type="caution">
    <text evidence="6">The sequence shown here is derived from an EMBL/GenBank/DDBJ whole genome shotgun (WGS) entry which is preliminary data.</text>
</comment>
<keyword evidence="2" id="KW-0238">DNA-binding</keyword>